<dbReference type="SUPFAM" id="SSF47473">
    <property type="entry name" value="EF-hand"/>
    <property type="match status" value="1"/>
</dbReference>
<dbReference type="GO" id="GO:0005509">
    <property type="term" value="F:calcium ion binding"/>
    <property type="evidence" value="ECO:0007669"/>
    <property type="project" value="InterPro"/>
</dbReference>
<keyword evidence="4" id="KW-0813">Transport</keyword>
<dbReference type="EMBL" id="JAROKS010000016">
    <property type="protein sequence ID" value="KAK1794787.1"/>
    <property type="molecule type" value="Genomic_DNA"/>
</dbReference>
<feature type="compositionally biased region" description="Polar residues" evidence="10">
    <location>
        <begin position="554"/>
        <end position="570"/>
    </location>
</feature>
<dbReference type="InterPro" id="IPR002048">
    <property type="entry name" value="EF_hand_dom"/>
</dbReference>
<evidence type="ECO:0000256" key="7">
    <source>
        <dbReference type="ARBA" id="ARBA00023054"/>
    </source>
</evidence>
<dbReference type="PROSITE" id="PS51511">
    <property type="entry name" value="FIP_RBD"/>
    <property type="match status" value="1"/>
</dbReference>
<feature type="compositionally biased region" description="Basic and acidic residues" evidence="10">
    <location>
        <begin position="1731"/>
        <end position="1746"/>
    </location>
</feature>
<dbReference type="InterPro" id="IPR037245">
    <property type="entry name" value="FIP-RBD_C_sf"/>
</dbReference>
<feature type="domain" description="FIP-RBD" evidence="12">
    <location>
        <begin position="1766"/>
        <end position="1828"/>
    </location>
</feature>
<dbReference type="InterPro" id="IPR051977">
    <property type="entry name" value="Rab11-interacting_regulator"/>
</dbReference>
<feature type="region of interest" description="Disordered" evidence="10">
    <location>
        <begin position="1214"/>
        <end position="1270"/>
    </location>
</feature>
<dbReference type="GO" id="GO:0032456">
    <property type="term" value="P:endocytic recycling"/>
    <property type="evidence" value="ECO:0007669"/>
    <property type="project" value="TreeGrafter"/>
</dbReference>
<evidence type="ECO:0000256" key="3">
    <source>
        <dbReference type="ARBA" id="ARBA00004654"/>
    </source>
</evidence>
<feature type="compositionally biased region" description="Low complexity" evidence="10">
    <location>
        <begin position="571"/>
        <end position="589"/>
    </location>
</feature>
<feature type="compositionally biased region" description="Polar residues" evidence="10">
    <location>
        <begin position="974"/>
        <end position="987"/>
    </location>
</feature>
<dbReference type="Proteomes" id="UP001239994">
    <property type="component" value="Unassembled WGS sequence"/>
</dbReference>
<dbReference type="SUPFAM" id="SSF144270">
    <property type="entry name" value="Eferin C-derminal domain-like"/>
    <property type="match status" value="1"/>
</dbReference>
<feature type="region of interest" description="Disordered" evidence="10">
    <location>
        <begin position="955"/>
        <end position="987"/>
    </location>
</feature>
<feature type="region of interest" description="Disordered" evidence="10">
    <location>
        <begin position="1727"/>
        <end position="1746"/>
    </location>
</feature>
<dbReference type="Gene3D" id="1.10.238.10">
    <property type="entry name" value="EF-hand"/>
    <property type="match status" value="1"/>
</dbReference>
<evidence type="ECO:0000256" key="6">
    <source>
        <dbReference type="ARBA" id="ARBA00022753"/>
    </source>
</evidence>
<dbReference type="GO" id="GO:0032154">
    <property type="term" value="C:cleavage furrow"/>
    <property type="evidence" value="ECO:0007669"/>
    <property type="project" value="UniProtKB-SubCell"/>
</dbReference>
<dbReference type="Pfam" id="PF09457">
    <property type="entry name" value="RBD-FIP"/>
    <property type="match status" value="1"/>
</dbReference>
<feature type="region of interest" description="Disordered" evidence="10">
    <location>
        <begin position="1287"/>
        <end position="1309"/>
    </location>
</feature>
<organism evidence="13 14">
    <name type="scientific">Electrophorus voltai</name>
    <dbReference type="NCBI Taxonomy" id="2609070"/>
    <lineage>
        <taxon>Eukaryota</taxon>
        <taxon>Metazoa</taxon>
        <taxon>Chordata</taxon>
        <taxon>Craniata</taxon>
        <taxon>Vertebrata</taxon>
        <taxon>Euteleostomi</taxon>
        <taxon>Actinopterygii</taxon>
        <taxon>Neopterygii</taxon>
        <taxon>Teleostei</taxon>
        <taxon>Ostariophysi</taxon>
        <taxon>Gymnotiformes</taxon>
        <taxon>Gymnotoidei</taxon>
        <taxon>Gymnotidae</taxon>
        <taxon>Electrophorus</taxon>
    </lineage>
</organism>
<feature type="region of interest" description="Disordered" evidence="10">
    <location>
        <begin position="853"/>
        <end position="872"/>
    </location>
</feature>
<proteinExistence type="predicted"/>
<gene>
    <name evidence="13" type="ORF">P4O66_009996</name>
</gene>
<keyword evidence="9" id="KW-0131">Cell cycle</keyword>
<evidence type="ECO:0008006" key="15">
    <source>
        <dbReference type="Google" id="ProtNLM"/>
    </source>
</evidence>
<dbReference type="Gene3D" id="1.20.5.2440">
    <property type="match status" value="1"/>
</dbReference>
<evidence type="ECO:0000259" key="11">
    <source>
        <dbReference type="PROSITE" id="PS50222"/>
    </source>
</evidence>
<evidence type="ECO:0000256" key="5">
    <source>
        <dbReference type="ARBA" id="ARBA00022618"/>
    </source>
</evidence>
<keyword evidence="6" id="KW-0967">Endosome</keyword>
<accession>A0AAD8Z8G5</accession>
<feature type="region of interest" description="Disordered" evidence="10">
    <location>
        <begin position="548"/>
        <end position="589"/>
    </location>
</feature>
<evidence type="ECO:0000256" key="8">
    <source>
        <dbReference type="ARBA" id="ARBA00023136"/>
    </source>
</evidence>
<feature type="region of interest" description="Disordered" evidence="10">
    <location>
        <begin position="1646"/>
        <end position="1671"/>
    </location>
</feature>
<feature type="compositionally biased region" description="Polar residues" evidence="10">
    <location>
        <begin position="636"/>
        <end position="652"/>
    </location>
</feature>
<feature type="region of interest" description="Disordered" evidence="10">
    <location>
        <begin position="631"/>
        <end position="730"/>
    </location>
</feature>
<evidence type="ECO:0000256" key="9">
    <source>
        <dbReference type="ARBA" id="ARBA00023306"/>
    </source>
</evidence>
<comment type="subcellular location">
    <subcellularLocation>
        <location evidence="2">Cleavage furrow</location>
    </subcellularLocation>
    <subcellularLocation>
        <location evidence="1">Midbody</location>
    </subcellularLocation>
    <subcellularLocation>
        <location evidence="3">Recycling endosome membrane</location>
        <topology evidence="3">Peripheral membrane protein</topology>
    </subcellularLocation>
</comment>
<dbReference type="GO" id="GO:0030496">
    <property type="term" value="C:midbody"/>
    <property type="evidence" value="ECO:0007669"/>
    <property type="project" value="UniProtKB-SubCell"/>
</dbReference>
<feature type="compositionally biased region" description="Polar residues" evidence="10">
    <location>
        <begin position="1017"/>
        <end position="1032"/>
    </location>
</feature>
<feature type="region of interest" description="Disordered" evidence="10">
    <location>
        <begin position="815"/>
        <end position="843"/>
    </location>
</feature>
<name>A0AAD8Z8G5_9TELE</name>
<feature type="region of interest" description="Disordered" evidence="10">
    <location>
        <begin position="879"/>
        <end position="905"/>
    </location>
</feature>
<comment type="caution">
    <text evidence="13">The sequence shown here is derived from an EMBL/GenBank/DDBJ whole genome shotgun (WGS) entry which is preliminary data.</text>
</comment>
<keyword evidence="14" id="KW-1185">Reference proteome</keyword>
<evidence type="ECO:0000313" key="13">
    <source>
        <dbReference type="EMBL" id="KAK1794787.1"/>
    </source>
</evidence>
<dbReference type="GO" id="GO:0051301">
    <property type="term" value="P:cell division"/>
    <property type="evidence" value="ECO:0007669"/>
    <property type="project" value="UniProtKB-KW"/>
</dbReference>
<dbReference type="InterPro" id="IPR011992">
    <property type="entry name" value="EF-hand-dom_pair"/>
</dbReference>
<feature type="compositionally biased region" description="Basic and acidic residues" evidence="10">
    <location>
        <begin position="1402"/>
        <end position="1417"/>
    </location>
</feature>
<dbReference type="InterPro" id="IPR057316">
    <property type="entry name" value="Rab11-FIP3/4_dom"/>
</dbReference>
<feature type="region of interest" description="Disordered" evidence="10">
    <location>
        <begin position="1000"/>
        <end position="1032"/>
    </location>
</feature>
<evidence type="ECO:0000256" key="1">
    <source>
        <dbReference type="ARBA" id="ARBA00004214"/>
    </source>
</evidence>
<keyword evidence="8" id="KW-0472">Membrane</keyword>
<evidence type="ECO:0000256" key="10">
    <source>
        <dbReference type="SAM" id="MobiDB-lite"/>
    </source>
</evidence>
<dbReference type="PANTHER" id="PTHR15726:SF6">
    <property type="entry name" value="RAB11 FAMILY-INTERACTING PROTEIN 3"/>
    <property type="match status" value="1"/>
</dbReference>
<dbReference type="FunFam" id="1.20.5.2440:FF:000001">
    <property type="entry name" value="RAB11 family interacting protein 4"/>
    <property type="match status" value="1"/>
</dbReference>
<dbReference type="GO" id="GO:0055038">
    <property type="term" value="C:recycling endosome membrane"/>
    <property type="evidence" value="ECO:0007669"/>
    <property type="project" value="UniProtKB-SubCell"/>
</dbReference>
<feature type="compositionally biased region" description="Polar residues" evidence="10">
    <location>
        <begin position="832"/>
        <end position="843"/>
    </location>
</feature>
<dbReference type="GO" id="GO:0032465">
    <property type="term" value="P:regulation of cytokinesis"/>
    <property type="evidence" value="ECO:0007669"/>
    <property type="project" value="TreeGrafter"/>
</dbReference>
<dbReference type="SMART" id="SM00054">
    <property type="entry name" value="EFh"/>
    <property type="match status" value="2"/>
</dbReference>
<feature type="domain" description="EF-hand" evidence="11">
    <location>
        <begin position="1108"/>
        <end position="1143"/>
    </location>
</feature>
<evidence type="ECO:0000256" key="4">
    <source>
        <dbReference type="ARBA" id="ARBA00022448"/>
    </source>
</evidence>
<dbReference type="InterPro" id="IPR019018">
    <property type="entry name" value="Rab-bd_FIP-RBD"/>
</dbReference>
<dbReference type="Pfam" id="PF25450">
    <property type="entry name" value="Rab11-FIP3"/>
    <property type="match status" value="1"/>
</dbReference>
<feature type="compositionally biased region" description="Basic and acidic residues" evidence="10">
    <location>
        <begin position="955"/>
        <end position="967"/>
    </location>
</feature>
<dbReference type="GO" id="GO:0030139">
    <property type="term" value="C:endocytic vesicle"/>
    <property type="evidence" value="ECO:0007669"/>
    <property type="project" value="TreeGrafter"/>
</dbReference>
<keyword evidence="5" id="KW-0132">Cell division</keyword>
<evidence type="ECO:0000259" key="12">
    <source>
        <dbReference type="PROSITE" id="PS51511"/>
    </source>
</evidence>
<dbReference type="PROSITE" id="PS50222">
    <property type="entry name" value="EF_HAND_2"/>
    <property type="match status" value="1"/>
</dbReference>
<feature type="region of interest" description="Disordered" evidence="10">
    <location>
        <begin position="1402"/>
        <end position="1431"/>
    </location>
</feature>
<reference evidence="13" key="1">
    <citation type="submission" date="2023-03" db="EMBL/GenBank/DDBJ databases">
        <title>Electrophorus voltai genome.</title>
        <authorList>
            <person name="Bian C."/>
        </authorList>
    </citation>
    <scope>NUCLEOTIDE SEQUENCE</scope>
    <source>
        <strain evidence="13">CB-2022</strain>
        <tissue evidence="13">Muscle</tissue>
    </source>
</reference>
<keyword evidence="7" id="KW-0175">Coiled coil</keyword>
<evidence type="ECO:0000313" key="14">
    <source>
        <dbReference type="Proteomes" id="UP001239994"/>
    </source>
</evidence>
<evidence type="ECO:0000256" key="2">
    <source>
        <dbReference type="ARBA" id="ARBA00004626"/>
    </source>
</evidence>
<feature type="compositionally biased region" description="Polar residues" evidence="10">
    <location>
        <begin position="853"/>
        <end position="871"/>
    </location>
</feature>
<sequence>MEQVLSSPRGHSDWEADQNSFGFLILDTDNDVVPGSPKNAERHQKGEPPIVSLSFDEIFQENAFSLDDLFRASRYSGLEQTYPWERSTECVSPPRWDNPSPQAQELAEEVCCAVASDVDTGDLISFNSTAPSPTHTGSMMQMSRPGSPLLVSDCLHPLESADTGCPLDGLVGHPLLEPLQDHMLSHTWLPERTTVIGCCPDLPSQVRDFSQDPYLTTPEQVRDLLYSSADLREPAGNLSGVQCSGRWAPCELELPSLAPVLLPGPITSPSFSSPTCSHLHPLSEPTYMALHAMVPTQSGQGSCGLLQLHEAETAGLSDASSAGNTIDDCISESLDTPQSSAWCVHERTLAGSDSEATAVTSHTESVSPASAAHSLLDQNLCELREGHPGEGEESPQMEIQMDRDVSRDDDSQKSLVHDLELEFALASVLVSPESAPEQTVPSCVMLLSPQPDSLPECSGENQEFCLNIHTLGTGSLTESLWSLNGDISEMCHSISPHADDTQIPELLAYDCASDSESQTPWSPASESQAPAEYAAALEIWETRRIAPPADSVPASESQATADSAPASESQEPCSPASESQAPAESAAAPEIQETRRIALPADSVPASESQATADSVPALEIQETRRIALPADSVPASESQAPCSPDSESQAPAESAGAPEIWETRIAPPAGFIPASESQAPFAPASESQVPAECADTQEIQETRRIGPSADSVPASECQAPADSIPERRPTPATLVTHAALDHSFDPSAEPIPETDTTSPTFQAQLHTSPIEPEPCEPKRLHMGSLFGDAGSEQTIDACVADILVQVAHTLGAAHTHSPSPTMPSHEVLTCPRQSETPPVNGATRQCWISPSDSAAENTQVPDASVDSSTADYERTCTRDVAPAGSGTPGDPNPRNITAKDCLASDEGPENTHVLAVPYGQSCVNTPAADSMAVLAESSPLYATLPAPVVCVQEDRDSDQEQVRHSFESLPGRSDSSPPSGEGSQLTKVGVAVEEGQGRANARLTQSAVVSAESDPPGQSESELPRVTHTQPNLSQVAGVQVNALLVLRDGRPNGVCPPEETHRPLMEKNVSVPGHAEMALDLYVSSGAAQEGCAGAGTVSTATPQEEDLSALRAVFQALDQDGDGFVRIEEFMEFATAYGAEQWWWGFSLPYLGRVRVLNTLYFWAFQVKDLTRFLDPSGLGVISFEDFHRGITAISNGGSDPELYRLQLSPPDGSGATEEYDEGIGLGRQARSSRCSSVKGGEDDEPAAFLSRSSRETGAEGDAEGVSPHSELHLLAETMVLGMASSAPGTSDPGAPPFTQQAEVSDSAYLGSESAYSECETFTDEDTGALVHPELHEDVETDSGIENTLTENEERNRFSLGADLHGHTLGPVICGEEEHFEDFGESNSAADLMLANQEEGRAAPEGEGDPEPHPHPVSPLHRPSMRVPPSSDLFPASFQSFLQSESLEFFCTHCHKQISRLEDLSTRLHLLEMNSSSKRLSSKKAARHLLQSGGLDGMSSLSRDVLDLADSDITDKVLLLERRVCELEKDSEESEEQHTRLRQENLALVHRANALEEQLKEQELGAEENLQTLTRRHRDTLTKLQRERDLEIENLQARLHLLDEENSELRSCVPCLRANIERLEEEKRKLQDEMDDVSDRLNEEMESRRKMADKLSHEHHSNQKEKESTQELIEDLRKQLEHLQLFKLEMEARHGRMPGAGLQEYNTHMRENELEQEIRRLKQARAHTHTDPERSKQWRARDNRSLKEQNDELNGQIINLSIQGAKSLFTESLSESLAAEINNVSRAELMEAIQKQEEINYRLQDYIDRIIVAIMESNPSILEVK</sequence>
<dbReference type="PANTHER" id="PTHR15726">
    <property type="entry name" value="RAB11-FAMILY INTERACTING PROTEIN"/>
    <property type="match status" value="1"/>
</dbReference>
<protein>
    <recommendedName>
        <fullName evidence="15">Rab11 family-interacting protein 3</fullName>
    </recommendedName>
</protein>